<evidence type="ECO:0000313" key="2">
    <source>
        <dbReference type="Proteomes" id="UP000499080"/>
    </source>
</evidence>
<dbReference type="Proteomes" id="UP000499080">
    <property type="component" value="Unassembled WGS sequence"/>
</dbReference>
<dbReference type="AlphaFoldDB" id="A0A4Y2AQ72"/>
<name>A0A4Y2AQ72_ARAVE</name>
<accession>A0A4Y2AQ72</accession>
<sequence>MSLYIFFPAKDKDEMGAVPIAAFETLLKWKDIQKMVWRWHPNQVQVNKLRDLFNTLTPKPPVTGHATSILVGRISAGCCSESGEKAVGRVVIKGTLGEI</sequence>
<organism evidence="1 2">
    <name type="scientific">Araneus ventricosus</name>
    <name type="common">Orbweaver spider</name>
    <name type="synonym">Epeira ventricosa</name>
    <dbReference type="NCBI Taxonomy" id="182803"/>
    <lineage>
        <taxon>Eukaryota</taxon>
        <taxon>Metazoa</taxon>
        <taxon>Ecdysozoa</taxon>
        <taxon>Arthropoda</taxon>
        <taxon>Chelicerata</taxon>
        <taxon>Arachnida</taxon>
        <taxon>Araneae</taxon>
        <taxon>Araneomorphae</taxon>
        <taxon>Entelegynae</taxon>
        <taxon>Araneoidea</taxon>
        <taxon>Araneidae</taxon>
        <taxon>Araneus</taxon>
    </lineage>
</organism>
<reference evidence="1 2" key="1">
    <citation type="journal article" date="2019" name="Sci. Rep.">
        <title>Orb-weaving spider Araneus ventricosus genome elucidates the spidroin gene catalogue.</title>
        <authorList>
            <person name="Kono N."/>
            <person name="Nakamura H."/>
            <person name="Ohtoshi R."/>
            <person name="Moran D.A.P."/>
            <person name="Shinohara A."/>
            <person name="Yoshida Y."/>
            <person name="Fujiwara M."/>
            <person name="Mori M."/>
            <person name="Tomita M."/>
            <person name="Arakawa K."/>
        </authorList>
    </citation>
    <scope>NUCLEOTIDE SEQUENCE [LARGE SCALE GENOMIC DNA]</scope>
</reference>
<comment type="caution">
    <text evidence="1">The sequence shown here is derived from an EMBL/GenBank/DDBJ whole genome shotgun (WGS) entry which is preliminary data.</text>
</comment>
<keyword evidence="2" id="KW-1185">Reference proteome</keyword>
<protein>
    <submittedName>
        <fullName evidence="1">Uncharacterized protein</fullName>
    </submittedName>
</protein>
<gene>
    <name evidence="1" type="ORF">AVEN_143686_1</name>
</gene>
<evidence type="ECO:0000313" key="1">
    <source>
        <dbReference type="EMBL" id="GBL81389.1"/>
    </source>
</evidence>
<dbReference type="EMBL" id="BGPR01000025">
    <property type="protein sequence ID" value="GBL81389.1"/>
    <property type="molecule type" value="Genomic_DNA"/>
</dbReference>
<proteinExistence type="predicted"/>